<evidence type="ECO:0000256" key="2">
    <source>
        <dbReference type="PROSITE-ProRule" id="PRU00335"/>
    </source>
</evidence>
<dbReference type="SUPFAM" id="SSF46689">
    <property type="entry name" value="Homeodomain-like"/>
    <property type="match status" value="1"/>
</dbReference>
<dbReference type="InterPro" id="IPR009057">
    <property type="entry name" value="Homeodomain-like_sf"/>
</dbReference>
<accession>A0A1M4PMR5</accession>
<evidence type="ECO:0000259" key="3">
    <source>
        <dbReference type="PROSITE" id="PS50977"/>
    </source>
</evidence>
<dbReference type="OrthoDB" id="9785164at2"/>
<proteinExistence type="predicted"/>
<reference evidence="4 5" key="1">
    <citation type="submission" date="2016-11" db="EMBL/GenBank/DDBJ databases">
        <authorList>
            <person name="Manzoor S."/>
        </authorList>
    </citation>
    <scope>NUCLEOTIDE SEQUENCE [LARGE SCALE GENOMIC DNA]</scope>
    <source>
        <strain evidence="4">Clostridium ultunense strain Esp</strain>
    </source>
</reference>
<protein>
    <submittedName>
        <fullName evidence="4">Transcriptional regulator, TetR family protein</fullName>
    </submittedName>
</protein>
<dbReference type="PANTHER" id="PTHR43479:SF11">
    <property type="entry name" value="ACREF_ENVCD OPERON REPRESSOR-RELATED"/>
    <property type="match status" value="1"/>
</dbReference>
<feature type="DNA-binding region" description="H-T-H motif" evidence="2">
    <location>
        <begin position="32"/>
        <end position="51"/>
    </location>
</feature>
<dbReference type="InterPro" id="IPR001647">
    <property type="entry name" value="HTH_TetR"/>
</dbReference>
<dbReference type="AlphaFoldDB" id="A0A1M4PMR5"/>
<gene>
    <name evidence="4" type="ORF">CUESP1_1421</name>
</gene>
<dbReference type="PANTHER" id="PTHR43479">
    <property type="entry name" value="ACREF/ENVCD OPERON REPRESSOR-RELATED"/>
    <property type="match status" value="1"/>
</dbReference>
<keyword evidence="5" id="KW-1185">Reference proteome</keyword>
<evidence type="ECO:0000313" key="4">
    <source>
        <dbReference type="EMBL" id="SHD76791.1"/>
    </source>
</evidence>
<dbReference type="GO" id="GO:0003677">
    <property type="term" value="F:DNA binding"/>
    <property type="evidence" value="ECO:0007669"/>
    <property type="project" value="UniProtKB-UniRule"/>
</dbReference>
<dbReference type="RefSeq" id="WP_040354602.1">
    <property type="nucleotide sequence ID" value="NZ_LT669839.1"/>
</dbReference>
<feature type="domain" description="HTH tetR-type" evidence="3">
    <location>
        <begin position="9"/>
        <end position="69"/>
    </location>
</feature>
<name>A0A1M4PMR5_9FIRM</name>
<dbReference type="EMBL" id="LT669839">
    <property type="protein sequence ID" value="SHD76791.1"/>
    <property type="molecule type" value="Genomic_DNA"/>
</dbReference>
<evidence type="ECO:0000256" key="1">
    <source>
        <dbReference type="ARBA" id="ARBA00023125"/>
    </source>
</evidence>
<dbReference type="PRINTS" id="PR00455">
    <property type="entry name" value="HTHTETR"/>
</dbReference>
<dbReference type="Proteomes" id="UP000245423">
    <property type="component" value="Chromosome 1"/>
</dbReference>
<dbReference type="Gene3D" id="1.10.357.10">
    <property type="entry name" value="Tetracycline Repressor, domain 2"/>
    <property type="match status" value="1"/>
</dbReference>
<dbReference type="PROSITE" id="PS50977">
    <property type="entry name" value="HTH_TETR_2"/>
    <property type="match status" value="1"/>
</dbReference>
<keyword evidence="1 2" id="KW-0238">DNA-binding</keyword>
<organism evidence="4 5">
    <name type="scientific">[Clostridium] ultunense Esp</name>
    <dbReference type="NCBI Taxonomy" id="1288971"/>
    <lineage>
        <taxon>Bacteria</taxon>
        <taxon>Bacillati</taxon>
        <taxon>Bacillota</taxon>
        <taxon>Tissierellia</taxon>
        <taxon>Tissierellales</taxon>
        <taxon>Tepidimicrobiaceae</taxon>
        <taxon>Schnuerera</taxon>
    </lineage>
</organism>
<evidence type="ECO:0000313" key="5">
    <source>
        <dbReference type="Proteomes" id="UP000245423"/>
    </source>
</evidence>
<sequence>MDENKEKSFEKREELIKVAMNEFGEKGYENASLNNILKEVGISKGTFYYHYKNKEDLYMHLIDIITEEKLKFISARMGSINFNEDVFTILRNLMKNGMKFANKNPNISKFTQGFVKDWGTPIHNEIFRRYFISRADFLKDITKKYGFENMDYISDLIEIAYERGEIRKDLPKEFVKKIINHLFINLPQIVSSNNLNEYELAANYLIDFIKNGLVKD</sequence>
<dbReference type="Pfam" id="PF00440">
    <property type="entry name" value="TetR_N"/>
    <property type="match status" value="1"/>
</dbReference>
<dbReference type="InterPro" id="IPR050624">
    <property type="entry name" value="HTH-type_Tx_Regulator"/>
</dbReference>